<dbReference type="InterPro" id="IPR036397">
    <property type="entry name" value="RNaseH_sf"/>
</dbReference>
<dbReference type="InterPro" id="IPR009057">
    <property type="entry name" value="Homeodomain-like_sf"/>
</dbReference>
<evidence type="ECO:0000313" key="1">
    <source>
        <dbReference type="EMBL" id="PBK91806.1"/>
    </source>
</evidence>
<evidence type="ECO:0000313" key="2">
    <source>
        <dbReference type="Proteomes" id="UP000217790"/>
    </source>
</evidence>
<gene>
    <name evidence="1" type="ORF">ARMGADRAFT_931596</name>
</gene>
<dbReference type="SUPFAM" id="SSF46689">
    <property type="entry name" value="Homeodomain-like"/>
    <property type="match status" value="1"/>
</dbReference>
<dbReference type="PANTHER" id="PTHR46564">
    <property type="entry name" value="TRANSPOSASE"/>
    <property type="match status" value="1"/>
</dbReference>
<dbReference type="GO" id="GO:0003676">
    <property type="term" value="F:nucleic acid binding"/>
    <property type="evidence" value="ECO:0007669"/>
    <property type="project" value="InterPro"/>
</dbReference>
<protein>
    <recommendedName>
        <fullName evidence="3">Tc1-like transposase DDE domain-containing protein</fullName>
    </recommendedName>
</protein>
<dbReference type="PANTHER" id="PTHR46564:SF1">
    <property type="entry name" value="TRANSPOSASE"/>
    <property type="match status" value="1"/>
</dbReference>
<organism evidence="1 2">
    <name type="scientific">Armillaria gallica</name>
    <name type="common">Bulbous honey fungus</name>
    <name type="synonym">Armillaria bulbosa</name>
    <dbReference type="NCBI Taxonomy" id="47427"/>
    <lineage>
        <taxon>Eukaryota</taxon>
        <taxon>Fungi</taxon>
        <taxon>Dikarya</taxon>
        <taxon>Basidiomycota</taxon>
        <taxon>Agaricomycotina</taxon>
        <taxon>Agaricomycetes</taxon>
        <taxon>Agaricomycetidae</taxon>
        <taxon>Agaricales</taxon>
        <taxon>Marasmiineae</taxon>
        <taxon>Physalacriaceae</taxon>
        <taxon>Armillaria</taxon>
    </lineage>
</organism>
<sequence>MENHHIPMQIKDIALELWTLGWELSDICHIFHILPSSLYCWCNLFETFGTLANQPAPFYGCPRIVNLAALDAINVLLKSHPDTYLDKLQWYLAIHHDLPISIAALQRNLVRAGLTHKVLHTIALEQDEQHQAVYLAGVTNPVNFSGTGFEFIMVDESSEQYSLIAAMSIDGYIAMRVQPGSFDSFGFFDFIIEDVLLLMNPYPEKQSVLVMDNCRIHHTNTLIDVLNVSCKSIATCSI</sequence>
<proteinExistence type="predicted"/>
<reference evidence="2" key="1">
    <citation type="journal article" date="2017" name="Nat. Ecol. Evol.">
        <title>Genome expansion and lineage-specific genetic innovations in the forest pathogenic fungi Armillaria.</title>
        <authorList>
            <person name="Sipos G."/>
            <person name="Prasanna A.N."/>
            <person name="Walter M.C."/>
            <person name="O'Connor E."/>
            <person name="Balint B."/>
            <person name="Krizsan K."/>
            <person name="Kiss B."/>
            <person name="Hess J."/>
            <person name="Varga T."/>
            <person name="Slot J."/>
            <person name="Riley R."/>
            <person name="Boka B."/>
            <person name="Rigling D."/>
            <person name="Barry K."/>
            <person name="Lee J."/>
            <person name="Mihaltcheva S."/>
            <person name="LaButti K."/>
            <person name="Lipzen A."/>
            <person name="Waldron R."/>
            <person name="Moloney N.M."/>
            <person name="Sperisen C."/>
            <person name="Kredics L."/>
            <person name="Vagvoelgyi C."/>
            <person name="Patrignani A."/>
            <person name="Fitzpatrick D."/>
            <person name="Nagy I."/>
            <person name="Doyle S."/>
            <person name="Anderson J.B."/>
            <person name="Grigoriev I.V."/>
            <person name="Gueldener U."/>
            <person name="Muensterkoetter M."/>
            <person name="Nagy L.G."/>
        </authorList>
    </citation>
    <scope>NUCLEOTIDE SEQUENCE [LARGE SCALE GENOMIC DNA]</scope>
    <source>
        <strain evidence="2">Ar21-2</strain>
    </source>
</reference>
<dbReference type="InParanoid" id="A0A2H3DWF9"/>
<dbReference type="EMBL" id="KZ293660">
    <property type="protein sequence ID" value="PBK91806.1"/>
    <property type="molecule type" value="Genomic_DNA"/>
</dbReference>
<accession>A0A2H3DWF9</accession>
<dbReference type="Gene3D" id="3.30.420.10">
    <property type="entry name" value="Ribonuclease H-like superfamily/Ribonuclease H"/>
    <property type="match status" value="1"/>
</dbReference>
<dbReference type="OMA" id="CHIFHIL"/>
<dbReference type="AlphaFoldDB" id="A0A2H3DWF9"/>
<keyword evidence="2" id="KW-1185">Reference proteome</keyword>
<dbReference type="Proteomes" id="UP000217790">
    <property type="component" value="Unassembled WGS sequence"/>
</dbReference>
<evidence type="ECO:0008006" key="3">
    <source>
        <dbReference type="Google" id="ProtNLM"/>
    </source>
</evidence>
<name>A0A2H3DWF9_ARMGA</name>
<dbReference type="STRING" id="47427.A0A2H3DWF9"/>
<dbReference type="OrthoDB" id="2266637at2759"/>